<evidence type="ECO:0000256" key="3">
    <source>
        <dbReference type="ARBA" id="ARBA00020978"/>
    </source>
</evidence>
<sequence>MFRTSCPRIRVGSLSVTSFSVKFHTKGFIGDSKLTFEELSALLCQIVANFNSRPLVSLDNDINPTSAEIKDSKITSPTNLCLSFSIVILLFKILGTMTMGTDILFENHTIKEIQEIEKKLRNDIERKKEELRQMVGERYRDLMEAADTITEMKEIAESVTTCVKSIQDSSIQLQNSSLQNGILNAIQDGVEKKKTRNKLLYTIASQIKILMDSPTKIWSSIENKDFISALSLYLLAKHTHSLLLLDPLYQVQNVLSMFPIINRQWTLVNHFRQLLLENCQDVLYAQDSEPEDVAGPLCCRCLLSDSSLKEIFLEILDIRKNVLMHIFSPEKSAKAQICEFVTVVQLTLKIVHVLLYPEHGHESNDDYKTNILHQELLKLISKDQPGPAILIDIKSCAVFNYLPTAVTDFRPSLTITLEPCSCEFLQSKCRNWLNEIQDAFQPDLRNLLNYVNSVQNLALVREAVFDKLCEASHWDKICTDLLGQQFSIWESFLKNCFWQRIETIINEQVGCAIEFCQKNTEETLSKFGLDSGNPELEIEKNMSLYVWLESANDVLDNIAWHPRHHRNFWNSGELSMKAMGFTPKVQSICKDLDSRLQSVLEDISHFSYLQSQQFEDSPAKHRILHIQKLAEEISNDANDIYKYLTGAVEKHVFDLSSYMETNLLYLEKETDTYENSCRIVFLGHLCYGIGNLCPHINCTLSAETVTKCIERYIRQSAKVIFSANTVKENELWKDLKKKLLNLSASAFQLWSKYQIQHILKTINLDLVTGSPEGLLKAVLRWDKVDIQEESEQGNAVNSVLRIPQHVSMPVFNALYVFCCQLNAIGGYAMSSEVRSNISKELLIGILDIYKQKIEANTEDFNSRLLQVQSLQLLFEVQFLVGLLVHKGNTCDVINSSLQHIINIAVSHIDPFDMDVFSLPLQQNIKKALQKSLSLFGLLASPDQVSYLNSIKSPLMSGQMDHNVMLTCNTGSRFPLLPLSSKSTLPTINTSEKFSTSSKEMDAKNLTSHSSSPNLIVGLEIEDPVKMVMDYEMVFY</sequence>
<evidence type="ECO:0000256" key="1">
    <source>
        <dbReference type="ARBA" id="ARBA00004395"/>
    </source>
</evidence>
<reference evidence="10 11" key="1">
    <citation type="submission" date="2021-06" db="EMBL/GenBank/DDBJ databases">
        <title>Caerostris darwini draft genome.</title>
        <authorList>
            <person name="Kono N."/>
            <person name="Arakawa K."/>
        </authorList>
    </citation>
    <scope>NUCLEOTIDE SEQUENCE [LARGE SCALE GENOMIC DNA]</scope>
</reference>
<dbReference type="EMBL" id="BPLQ01001877">
    <property type="protein sequence ID" value="GIX86293.1"/>
    <property type="molecule type" value="Genomic_DNA"/>
</dbReference>
<keyword evidence="9" id="KW-0812">Transmembrane</keyword>
<evidence type="ECO:0000256" key="2">
    <source>
        <dbReference type="ARBA" id="ARBA00006653"/>
    </source>
</evidence>
<keyword evidence="7 9" id="KW-0472">Membrane</keyword>
<name>A0AAV4NNM5_9ARAC</name>
<evidence type="ECO:0000256" key="4">
    <source>
        <dbReference type="ARBA" id="ARBA00022448"/>
    </source>
</evidence>
<keyword evidence="11" id="KW-1185">Reference proteome</keyword>
<evidence type="ECO:0000256" key="7">
    <source>
        <dbReference type="ARBA" id="ARBA00023136"/>
    </source>
</evidence>
<dbReference type="AlphaFoldDB" id="A0AAV4NNM5"/>
<dbReference type="GO" id="GO:0017119">
    <property type="term" value="C:Golgi transport complex"/>
    <property type="evidence" value="ECO:0007669"/>
    <property type="project" value="InterPro"/>
</dbReference>
<keyword evidence="4" id="KW-0813">Transport</keyword>
<dbReference type="InterPro" id="IPR033370">
    <property type="entry name" value="COG1"/>
</dbReference>
<evidence type="ECO:0000256" key="5">
    <source>
        <dbReference type="ARBA" id="ARBA00022927"/>
    </source>
</evidence>
<feature type="coiled-coil region" evidence="8">
    <location>
        <begin position="110"/>
        <end position="137"/>
    </location>
</feature>
<dbReference type="GO" id="GO:0015031">
    <property type="term" value="P:protein transport"/>
    <property type="evidence" value="ECO:0007669"/>
    <property type="project" value="UniProtKB-KW"/>
</dbReference>
<keyword evidence="8" id="KW-0175">Coiled coil</keyword>
<protein>
    <recommendedName>
        <fullName evidence="3">Conserved oligomeric Golgi complex subunit 1</fullName>
    </recommendedName>
</protein>
<proteinExistence type="inferred from homology"/>
<evidence type="ECO:0000256" key="8">
    <source>
        <dbReference type="SAM" id="Coils"/>
    </source>
</evidence>
<accession>A0AAV4NNM5</accession>
<evidence type="ECO:0000313" key="10">
    <source>
        <dbReference type="EMBL" id="GIX86293.1"/>
    </source>
</evidence>
<comment type="similarity">
    <text evidence="2">Belongs to the COG1 family.</text>
</comment>
<dbReference type="Proteomes" id="UP001054837">
    <property type="component" value="Unassembled WGS sequence"/>
</dbReference>
<organism evidence="10 11">
    <name type="scientific">Caerostris darwini</name>
    <dbReference type="NCBI Taxonomy" id="1538125"/>
    <lineage>
        <taxon>Eukaryota</taxon>
        <taxon>Metazoa</taxon>
        <taxon>Ecdysozoa</taxon>
        <taxon>Arthropoda</taxon>
        <taxon>Chelicerata</taxon>
        <taxon>Arachnida</taxon>
        <taxon>Araneae</taxon>
        <taxon>Araneomorphae</taxon>
        <taxon>Entelegynae</taxon>
        <taxon>Araneoidea</taxon>
        <taxon>Araneidae</taxon>
        <taxon>Caerostris</taxon>
    </lineage>
</organism>
<comment type="subcellular location">
    <subcellularLocation>
        <location evidence="1">Golgi apparatus membrane</location>
        <topology evidence="1">Peripheral membrane protein</topology>
    </subcellularLocation>
</comment>
<evidence type="ECO:0000256" key="9">
    <source>
        <dbReference type="SAM" id="Phobius"/>
    </source>
</evidence>
<keyword evidence="5" id="KW-0653">Protein transport</keyword>
<evidence type="ECO:0000313" key="11">
    <source>
        <dbReference type="Proteomes" id="UP001054837"/>
    </source>
</evidence>
<gene>
    <name evidence="10" type="primary">COG1</name>
    <name evidence="10" type="ORF">CDAR_590061</name>
</gene>
<feature type="transmembrane region" description="Helical" evidence="9">
    <location>
        <begin position="80"/>
        <end position="100"/>
    </location>
</feature>
<evidence type="ECO:0000256" key="6">
    <source>
        <dbReference type="ARBA" id="ARBA00023034"/>
    </source>
</evidence>
<dbReference type="Pfam" id="PF08700">
    <property type="entry name" value="VPS51_Exo84_N"/>
    <property type="match status" value="1"/>
</dbReference>
<keyword evidence="6" id="KW-0333">Golgi apparatus</keyword>
<dbReference type="PANTHER" id="PTHR31658">
    <property type="entry name" value="CONSERVED OLIGOMERIC GOLGI COMPLEX SUBUNIT 1"/>
    <property type="match status" value="1"/>
</dbReference>
<dbReference type="GO" id="GO:0000139">
    <property type="term" value="C:Golgi membrane"/>
    <property type="evidence" value="ECO:0007669"/>
    <property type="project" value="UniProtKB-SubCell"/>
</dbReference>
<keyword evidence="9" id="KW-1133">Transmembrane helix</keyword>
<dbReference type="GO" id="GO:0006891">
    <property type="term" value="P:intra-Golgi vesicle-mediated transport"/>
    <property type="evidence" value="ECO:0007669"/>
    <property type="project" value="InterPro"/>
</dbReference>
<dbReference type="PANTHER" id="PTHR31658:SF0">
    <property type="entry name" value="CONSERVED OLIGOMERIC GOLGI COMPLEX SUBUNIT 1"/>
    <property type="match status" value="1"/>
</dbReference>
<comment type="caution">
    <text evidence="10">The sequence shown here is derived from an EMBL/GenBank/DDBJ whole genome shotgun (WGS) entry which is preliminary data.</text>
</comment>